<dbReference type="GO" id="GO:0015616">
    <property type="term" value="F:DNA translocase activity"/>
    <property type="evidence" value="ECO:0007669"/>
    <property type="project" value="TreeGrafter"/>
</dbReference>
<evidence type="ECO:0000256" key="4">
    <source>
        <dbReference type="ARBA" id="ARBA00022741"/>
    </source>
</evidence>
<dbReference type="Gene3D" id="3.40.50.10810">
    <property type="entry name" value="Tandem AAA-ATPase domain"/>
    <property type="match status" value="1"/>
</dbReference>
<dbReference type="InterPro" id="IPR013967">
    <property type="entry name" value="Rad54_N"/>
</dbReference>
<dbReference type="InterPro" id="IPR050496">
    <property type="entry name" value="SNF2_RAD54_helicase_repair"/>
</dbReference>
<dbReference type="EMBL" id="KV448270">
    <property type="protein sequence ID" value="OAX38926.1"/>
    <property type="molecule type" value="Genomic_DNA"/>
</dbReference>
<evidence type="ECO:0000256" key="6">
    <source>
        <dbReference type="ARBA" id="ARBA00022801"/>
    </source>
</evidence>
<dbReference type="Pfam" id="PF00176">
    <property type="entry name" value="SNF2-rel_dom"/>
    <property type="match status" value="1"/>
</dbReference>
<dbReference type="SMART" id="SM00487">
    <property type="entry name" value="DEXDc"/>
    <property type="match status" value="1"/>
</dbReference>
<dbReference type="PANTHER" id="PTHR45629:SF7">
    <property type="entry name" value="DNA EXCISION REPAIR PROTEIN ERCC-6-RELATED"/>
    <property type="match status" value="1"/>
</dbReference>
<keyword evidence="3" id="KW-0597">Phosphoprotein</keyword>
<dbReference type="PANTHER" id="PTHR45629">
    <property type="entry name" value="SNF2/RAD54 FAMILY MEMBER"/>
    <property type="match status" value="1"/>
</dbReference>
<dbReference type="GO" id="GO:0005524">
    <property type="term" value="F:ATP binding"/>
    <property type="evidence" value="ECO:0007669"/>
    <property type="project" value="UniProtKB-KW"/>
</dbReference>
<dbReference type="GO" id="GO:0005634">
    <property type="term" value="C:nucleus"/>
    <property type="evidence" value="ECO:0007669"/>
    <property type="project" value="UniProtKB-SubCell"/>
</dbReference>
<comment type="similarity">
    <text evidence="2">Belongs to the SNF2/RAD54 helicase family.</text>
</comment>
<evidence type="ECO:0000256" key="5">
    <source>
        <dbReference type="ARBA" id="ARBA00022763"/>
    </source>
</evidence>
<dbReference type="InterPro" id="IPR038718">
    <property type="entry name" value="SNF2-like_sf"/>
</dbReference>
<keyword evidence="10" id="KW-0234">DNA repair</keyword>
<evidence type="ECO:0000256" key="9">
    <source>
        <dbReference type="ARBA" id="ARBA00023125"/>
    </source>
</evidence>
<dbReference type="InterPro" id="IPR014001">
    <property type="entry name" value="Helicase_ATP-bd"/>
</dbReference>
<protein>
    <recommendedName>
        <fullName evidence="17">DNA repair protein, SNF2 family</fullName>
    </recommendedName>
</protein>
<dbReference type="SMART" id="SM00490">
    <property type="entry name" value="HELICc"/>
    <property type="match status" value="1"/>
</dbReference>
<keyword evidence="16" id="KW-1185">Reference proteome</keyword>
<evidence type="ECO:0000256" key="3">
    <source>
        <dbReference type="ARBA" id="ARBA00022553"/>
    </source>
</evidence>
<feature type="region of interest" description="Disordered" evidence="12">
    <location>
        <begin position="1"/>
        <end position="83"/>
    </location>
</feature>
<keyword evidence="7" id="KW-0347">Helicase</keyword>
<dbReference type="GO" id="GO:0045003">
    <property type="term" value="P:double-strand break repair via synthesis-dependent strand annealing"/>
    <property type="evidence" value="ECO:0007669"/>
    <property type="project" value="TreeGrafter"/>
</dbReference>
<keyword evidence="8" id="KW-0067">ATP-binding</keyword>
<dbReference type="Proteomes" id="UP000092154">
    <property type="component" value="Unassembled WGS sequence"/>
</dbReference>
<evidence type="ECO:0000256" key="1">
    <source>
        <dbReference type="ARBA" id="ARBA00004123"/>
    </source>
</evidence>
<dbReference type="SUPFAM" id="SSF52540">
    <property type="entry name" value="P-loop containing nucleoside triphosphate hydrolases"/>
    <property type="match status" value="2"/>
</dbReference>
<dbReference type="FunFam" id="3.40.50.300:FF:000332">
    <property type="entry name" value="DNA repair and recombination protein RAD54-like"/>
    <property type="match status" value="1"/>
</dbReference>
<evidence type="ECO:0000313" key="16">
    <source>
        <dbReference type="Proteomes" id="UP000092154"/>
    </source>
</evidence>
<evidence type="ECO:0008006" key="17">
    <source>
        <dbReference type="Google" id="ProtNLM"/>
    </source>
</evidence>
<feature type="domain" description="Helicase C-terminal" evidence="14">
    <location>
        <begin position="581"/>
        <end position="738"/>
    </location>
</feature>
<dbReference type="InterPro" id="IPR000330">
    <property type="entry name" value="SNF2_N"/>
</dbReference>
<dbReference type="GO" id="GO:0007131">
    <property type="term" value="P:reciprocal meiotic recombination"/>
    <property type="evidence" value="ECO:0007669"/>
    <property type="project" value="TreeGrafter"/>
</dbReference>
<comment type="subcellular location">
    <subcellularLocation>
        <location evidence="1">Nucleus</location>
    </subcellularLocation>
</comment>
<keyword evidence="11" id="KW-0539">Nucleus</keyword>
<evidence type="ECO:0000256" key="12">
    <source>
        <dbReference type="SAM" id="MobiDB-lite"/>
    </source>
</evidence>
<evidence type="ECO:0000256" key="8">
    <source>
        <dbReference type="ARBA" id="ARBA00022840"/>
    </source>
</evidence>
<proteinExistence type="inferred from homology"/>
<keyword evidence="6" id="KW-0378">Hydrolase</keyword>
<dbReference type="InterPro" id="IPR049730">
    <property type="entry name" value="SNF2/RAD54-like_C"/>
</dbReference>
<dbReference type="InParanoid" id="A0A1B7N253"/>
<feature type="domain" description="Helicase ATP-binding" evidence="13">
    <location>
        <begin position="244"/>
        <end position="422"/>
    </location>
</feature>
<dbReference type="Gene3D" id="3.40.50.300">
    <property type="entry name" value="P-loop containing nucleotide triphosphate hydrolases"/>
    <property type="match status" value="1"/>
</dbReference>
<dbReference type="GO" id="GO:0003677">
    <property type="term" value="F:DNA binding"/>
    <property type="evidence" value="ECO:0007669"/>
    <property type="project" value="UniProtKB-KW"/>
</dbReference>
<keyword evidence="9" id="KW-0238">DNA-binding</keyword>
<evidence type="ECO:0000256" key="10">
    <source>
        <dbReference type="ARBA" id="ARBA00023204"/>
    </source>
</evidence>
<dbReference type="InterPro" id="IPR001650">
    <property type="entry name" value="Helicase_C-like"/>
</dbReference>
<dbReference type="AlphaFoldDB" id="A0A1B7N253"/>
<dbReference type="Pfam" id="PF00271">
    <property type="entry name" value="Helicase_C"/>
    <property type="match status" value="1"/>
</dbReference>
<dbReference type="GO" id="GO:0016817">
    <property type="term" value="F:hydrolase activity, acting on acid anhydrides"/>
    <property type="evidence" value="ECO:0007669"/>
    <property type="project" value="InterPro"/>
</dbReference>
<evidence type="ECO:0000313" key="15">
    <source>
        <dbReference type="EMBL" id="OAX38926.1"/>
    </source>
</evidence>
<keyword evidence="5" id="KW-0227">DNA damage</keyword>
<organism evidence="15 16">
    <name type="scientific">Rhizopogon vinicolor AM-OR11-026</name>
    <dbReference type="NCBI Taxonomy" id="1314800"/>
    <lineage>
        <taxon>Eukaryota</taxon>
        <taxon>Fungi</taxon>
        <taxon>Dikarya</taxon>
        <taxon>Basidiomycota</taxon>
        <taxon>Agaricomycotina</taxon>
        <taxon>Agaricomycetes</taxon>
        <taxon>Agaricomycetidae</taxon>
        <taxon>Boletales</taxon>
        <taxon>Suillineae</taxon>
        <taxon>Rhizopogonaceae</taxon>
        <taxon>Rhizopogon</taxon>
    </lineage>
</organism>
<evidence type="ECO:0000256" key="2">
    <source>
        <dbReference type="ARBA" id="ARBA00007025"/>
    </source>
</evidence>
<dbReference type="PROSITE" id="PS51192">
    <property type="entry name" value="HELICASE_ATP_BIND_1"/>
    <property type="match status" value="1"/>
</dbReference>
<dbReference type="FunFam" id="3.40.50.10810:FF:000010">
    <property type="entry name" value="DNA repair and recombination protein RAD54-like"/>
    <property type="match status" value="1"/>
</dbReference>
<evidence type="ECO:0000259" key="13">
    <source>
        <dbReference type="PROSITE" id="PS51192"/>
    </source>
</evidence>
<name>A0A1B7N253_9AGAM</name>
<dbReference type="PROSITE" id="PS51194">
    <property type="entry name" value="HELICASE_CTER"/>
    <property type="match status" value="1"/>
</dbReference>
<keyword evidence="4" id="KW-0547">Nucleotide-binding</keyword>
<reference evidence="15 16" key="1">
    <citation type="submission" date="2016-06" db="EMBL/GenBank/DDBJ databases">
        <title>Comparative genomics of the ectomycorrhizal sister species Rhizopogon vinicolor and Rhizopogon vesiculosus (Basidiomycota: Boletales) reveals a divergence of the mating type B locus.</title>
        <authorList>
            <consortium name="DOE Joint Genome Institute"/>
            <person name="Mujic A.B."/>
            <person name="Kuo A."/>
            <person name="Tritt A."/>
            <person name="Lipzen A."/>
            <person name="Chen C."/>
            <person name="Johnson J."/>
            <person name="Sharma A."/>
            <person name="Barry K."/>
            <person name="Grigoriev I.V."/>
            <person name="Spatafora J.W."/>
        </authorList>
    </citation>
    <scope>NUCLEOTIDE SEQUENCE [LARGE SCALE GENOMIC DNA]</scope>
    <source>
        <strain evidence="15 16">AM-OR11-026</strain>
    </source>
</reference>
<sequence>MFMLRRTPTTSDGKPVDRLQESTRVNKPFKPPALVNASERVQPQRKRKRVSYKDAVADDDDSEDDAARKKKKKKGDKDGTYNNEEELKAAIKTYPVYKPKPFDMLRRFSMPTMTNKSGEKLHILPSNVSLGIRPLAKILPRPLHDPMEDHAIVLYDPTIDDRETDEEKKEREKEEAKEKAAKEAQEKTAGMYNPHKNLRTLLGEGKNKKEKAEKVPVVIDPRLVKVLRPHQVEGVKFLYKCTTGMMVDNQYGCIMADEMGLGKTLQCIALLWTLLKQSPHAGKPTIEKCIIACPSSLVKNWANELVKWLGKDAISELAVDGKGGRGELHEKIVRWVEAKGRNVTQPVMIVSYETLRTLTALLANCSIGLLLCDEGHRLKNSGNQTFQALNSLNVKRRVILTGTPIQNDLSEYFSLLNFANPDFLGSRDDFRKNFENAIIRGRDASASADVQAQCEKKLKELGGLVTKFIIRRTNDLLSKYLPVKYEHVVFCGLSDFQLALYRLFISSPEIKALLRGTDSQPLKAINILKKLCNHPELLNLPSDLYGSERLLPEGFGGAGATGRDKGRNQTVRCDWGGKFLVLERFLHRLKTTTNDKIVLISNYTQTLDLFEKLCRSKKYGFFRLDGTMTISKRQKLVDQFNDPNGKEFIFLLSSKAGGCGINLIGANRLILFDPDWNPAADQQALARVWRDGQKKECFVYRFISTGTIEEKIFQRQASKQALSSAVVDEKEDAERHFSVESLRQLFTFNETTICDTHDTFKCKRCKDGKQVIKSPALLYGDASTWNHYTNEELKSNHDDLLRAEVGLSEISFVFQYISH</sequence>
<dbReference type="OrthoDB" id="413460at2759"/>
<evidence type="ECO:0000256" key="11">
    <source>
        <dbReference type="ARBA" id="ARBA00023242"/>
    </source>
</evidence>
<dbReference type="FunCoup" id="A0A1B7N253">
    <property type="interactions" value="447"/>
</dbReference>
<dbReference type="STRING" id="1314800.A0A1B7N253"/>
<accession>A0A1B7N253</accession>
<gene>
    <name evidence="15" type="ORF">K503DRAFT_121655</name>
</gene>
<feature type="region of interest" description="Disordered" evidence="12">
    <location>
        <begin position="159"/>
        <end position="186"/>
    </location>
</feature>
<dbReference type="InterPro" id="IPR027417">
    <property type="entry name" value="P-loop_NTPase"/>
</dbReference>
<evidence type="ECO:0000259" key="14">
    <source>
        <dbReference type="PROSITE" id="PS51194"/>
    </source>
</evidence>
<dbReference type="GO" id="GO:0004386">
    <property type="term" value="F:helicase activity"/>
    <property type="evidence" value="ECO:0007669"/>
    <property type="project" value="UniProtKB-KW"/>
</dbReference>
<dbReference type="Gene3D" id="1.20.120.850">
    <property type="entry name" value="SWI2/SNF2 ATPases, N-terminal domain"/>
    <property type="match status" value="1"/>
</dbReference>
<dbReference type="Pfam" id="PF08658">
    <property type="entry name" value="Rad54_N"/>
    <property type="match status" value="1"/>
</dbReference>
<dbReference type="CDD" id="cd18793">
    <property type="entry name" value="SF2_C_SNF"/>
    <property type="match status" value="1"/>
</dbReference>
<evidence type="ECO:0000256" key="7">
    <source>
        <dbReference type="ARBA" id="ARBA00022806"/>
    </source>
</evidence>